<protein>
    <recommendedName>
        <fullName evidence="1">Tectonic-1-3 domain-containing protein</fullName>
    </recommendedName>
</protein>
<feature type="domain" description="Tectonic-1-3" evidence="1">
    <location>
        <begin position="49"/>
        <end position="237"/>
    </location>
</feature>
<gene>
    <name evidence="2" type="primary">ORF85608</name>
</gene>
<dbReference type="InterPro" id="IPR040354">
    <property type="entry name" value="TCTN1-3"/>
</dbReference>
<organism evidence="2">
    <name type="scientific">Arion vulgaris</name>
    <dbReference type="NCBI Taxonomy" id="1028688"/>
    <lineage>
        <taxon>Eukaryota</taxon>
        <taxon>Metazoa</taxon>
        <taxon>Spiralia</taxon>
        <taxon>Lophotrochozoa</taxon>
        <taxon>Mollusca</taxon>
        <taxon>Gastropoda</taxon>
        <taxon>Heterobranchia</taxon>
        <taxon>Euthyneura</taxon>
        <taxon>Panpulmonata</taxon>
        <taxon>Eupulmonata</taxon>
        <taxon>Stylommatophora</taxon>
        <taxon>Helicina</taxon>
        <taxon>Arionoidea</taxon>
        <taxon>Arionidae</taxon>
        <taxon>Arion</taxon>
    </lineage>
</organism>
<dbReference type="Pfam" id="PF07773">
    <property type="entry name" value="TCTN_DUF1619"/>
    <property type="match status" value="1"/>
</dbReference>
<accession>A0A0B6ZZB5</accession>
<dbReference type="GO" id="GO:0060271">
    <property type="term" value="P:cilium assembly"/>
    <property type="evidence" value="ECO:0007669"/>
    <property type="project" value="TreeGrafter"/>
</dbReference>
<reference evidence="2" key="1">
    <citation type="submission" date="2014-12" db="EMBL/GenBank/DDBJ databases">
        <title>Insight into the proteome of Arion vulgaris.</title>
        <authorList>
            <person name="Aradska J."/>
            <person name="Bulat T."/>
            <person name="Smidak R."/>
            <person name="Sarate P."/>
            <person name="Gangsoo J."/>
            <person name="Sialana F."/>
            <person name="Bilban M."/>
            <person name="Lubec G."/>
        </authorList>
    </citation>
    <scope>NUCLEOTIDE SEQUENCE</scope>
    <source>
        <tissue evidence="2">Skin</tissue>
    </source>
</reference>
<evidence type="ECO:0000259" key="1">
    <source>
        <dbReference type="Pfam" id="PF07773"/>
    </source>
</evidence>
<dbReference type="EMBL" id="HACG01026311">
    <property type="protein sequence ID" value="CEK73176.1"/>
    <property type="molecule type" value="Transcribed_RNA"/>
</dbReference>
<dbReference type="PANTHER" id="PTHR14611:SF6">
    <property type="entry name" value="TECTONIC-2"/>
    <property type="match status" value="1"/>
</dbReference>
<feature type="non-terminal residue" evidence="2">
    <location>
        <position position="1"/>
    </location>
</feature>
<dbReference type="AlphaFoldDB" id="A0A0B6ZZB5"/>
<dbReference type="InterPro" id="IPR011677">
    <property type="entry name" value="TCTN1-3_dom"/>
</dbReference>
<evidence type="ECO:0000313" key="2">
    <source>
        <dbReference type="EMBL" id="CEK73176.1"/>
    </source>
</evidence>
<proteinExistence type="predicted"/>
<name>A0A0B6ZZB5_9EUPU</name>
<dbReference type="PANTHER" id="PTHR14611">
    <property type="entry name" value="TECTONIC FAMILY MEMBER"/>
    <property type="match status" value="1"/>
</dbReference>
<sequence>VLADIPNVYTQGIEIVQRFSVNWLNKANATVPLSDNFADTTNTYQRSGSAGYVMGKPLLTGRAEYNGTTGQFNQVDVISEKQIAIWRPGVNGLCVDALRQPVTFGDDALSGCALRLTFSDLNNTCTELRQLLTNHLDVLMAANVVGRYGYNDVNNENMWIPVLRQNLNLSNSEVVVLDNSTGLNATTQELRSWSDSVTGICLVPDTVNLQVLYAQTGAVNGYPRYEVLGAYINYSMSNWSMDCMGVNRGRCDSTSNNVQTFILSSTVTLLKYQLHHQFLKADLIQDVIQITF</sequence>